<dbReference type="PROSITE" id="PS51042">
    <property type="entry name" value="CUT"/>
    <property type="match status" value="2"/>
</dbReference>
<feature type="compositionally biased region" description="Polar residues" evidence="11">
    <location>
        <begin position="422"/>
        <end position="442"/>
    </location>
</feature>
<dbReference type="FunFam" id="1.10.260.40:FF:000047">
    <property type="entry name" value="One cut domain family member"/>
    <property type="match status" value="2"/>
</dbReference>
<evidence type="ECO:0000256" key="1">
    <source>
        <dbReference type="ARBA" id="ARBA00004123"/>
    </source>
</evidence>
<dbReference type="Gene3D" id="1.10.10.60">
    <property type="entry name" value="Homeodomain-like"/>
    <property type="match status" value="1"/>
</dbReference>
<evidence type="ECO:0000256" key="3">
    <source>
        <dbReference type="ARBA" id="ARBA00023015"/>
    </source>
</evidence>
<dbReference type="SMART" id="SM01109">
    <property type="entry name" value="CUT"/>
    <property type="match status" value="2"/>
</dbReference>
<dbReference type="PROSITE" id="PS50071">
    <property type="entry name" value="HOMEOBOX_2"/>
    <property type="match status" value="1"/>
</dbReference>
<dbReference type="InterPro" id="IPR001356">
    <property type="entry name" value="HD"/>
</dbReference>
<dbReference type="Gene3D" id="1.10.260.40">
    <property type="entry name" value="lambda repressor-like DNA-binding domains"/>
    <property type="match status" value="2"/>
</dbReference>
<dbReference type="SUPFAM" id="SSF47413">
    <property type="entry name" value="lambda repressor-like DNA-binding domains"/>
    <property type="match status" value="3"/>
</dbReference>
<dbReference type="AlphaFoldDB" id="A8XVQ7"/>
<feature type="region of interest" description="Disordered" evidence="11">
    <location>
        <begin position="416"/>
        <end position="446"/>
    </location>
</feature>
<dbReference type="GO" id="GO:0000981">
    <property type="term" value="F:DNA-binding transcription factor activity, RNA polymerase II-specific"/>
    <property type="evidence" value="ECO:0000318"/>
    <property type="project" value="GO_Central"/>
</dbReference>
<evidence type="ECO:0000256" key="5">
    <source>
        <dbReference type="ARBA" id="ARBA00023155"/>
    </source>
</evidence>
<evidence type="ECO:0000256" key="6">
    <source>
        <dbReference type="ARBA" id="ARBA00023163"/>
    </source>
</evidence>
<evidence type="ECO:0000313" key="15">
    <source>
        <dbReference type="Proteomes" id="UP000008549"/>
    </source>
</evidence>
<dbReference type="SUPFAM" id="SSF46689">
    <property type="entry name" value="Homeodomain-like"/>
    <property type="match status" value="1"/>
</dbReference>
<evidence type="ECO:0000256" key="8">
    <source>
        <dbReference type="PROSITE-ProRule" id="PRU00108"/>
    </source>
</evidence>
<sequence>MYQNWREEDSKAAMTSSGGYPRDFFGTDALWDTESFGMTPTSSFGAPNVSIPVQSPDKKNGLLYQRQHGPWSAQTNDGVMDKETYFNENLENTVEKERCNEMENANPVVYADDENTKILEEKSSVPATTLFQSTSGPDNFWNSNPYKAWNDSPITLKPTELMDNSMHQLDAPIPGNIDTEELCEKLTQEIHKYYISRQYFAKKVLNKGPKVLRKMLKDPKPWNKLQSARVNYIRIYNWLNLPLEKRLGILDMELPEKKCETTEAVKADLLNAPLPGKPDLDTEQLTEQLVQEIKTHEIPQAKFAKNDVRIYDRFNLPAEERMEYFKEDNKNCSKKRKSFEYNVIDHHDNYQPIQNNLDVDDSNNQYNQQALQTSTDMGSNDALCIPESQIQTYLHRDDINDQYNHELLQNSNVRMHNHDPLLSNSDTDDSNNQYSHQPNNPYKRQPFPADINCAREVFKKEPFHSVDSVFNKMARRTQTPSEMRSPSLNDVARLDDSYRGGSDNNSEWFSSSTIRDPNFFNFLGTKPTSSSSSDSAFEYYEGLLAAPLADGAVLDTKILSDSILQELAIKKIPQTIFAKRVANRCQGTLSVLLRKPKPWDCVKTGRGIYVRLYNWYQLPENQRMEIVDKKINCAVPEKKPVDGKGIRTTEAPAQKKPRTVFFPVQKSALQSIFEENPKPSADVMAHIAQTLELDNDSVVNFFQNTRKRTNDQMKRNRHPQNNFQDYQENQKTDYY</sequence>
<dbReference type="GO" id="GO:0000978">
    <property type="term" value="F:RNA polymerase II cis-regulatory region sequence-specific DNA binding"/>
    <property type="evidence" value="ECO:0000318"/>
    <property type="project" value="GO_Central"/>
</dbReference>
<feature type="DNA-binding region" description="Homeobox" evidence="8">
    <location>
        <begin position="654"/>
        <end position="713"/>
    </location>
</feature>
<feature type="region of interest" description="Disordered" evidence="11">
    <location>
        <begin position="706"/>
        <end position="735"/>
    </location>
</feature>
<dbReference type="KEGG" id="cbr:CBG_19489"/>
<dbReference type="HOGENOM" id="CLU_393414_0_0_1"/>
<dbReference type="Proteomes" id="UP000008549">
    <property type="component" value="Unassembled WGS sequence"/>
</dbReference>
<proteinExistence type="inferred from homology"/>
<dbReference type="OMA" id="VAYMSTK"/>
<keyword evidence="6 10" id="KW-0804">Transcription</keyword>
<protein>
    <recommendedName>
        <fullName evidence="10">DNA-binding protein SATB</fullName>
    </recommendedName>
    <alternativeName>
        <fullName evidence="10">Special AT-rich sequence-binding protein</fullName>
    </alternativeName>
</protein>
<dbReference type="Pfam" id="PF02376">
    <property type="entry name" value="CUT"/>
    <property type="match status" value="2"/>
</dbReference>
<evidence type="ECO:0000259" key="12">
    <source>
        <dbReference type="PROSITE" id="PS50071"/>
    </source>
</evidence>
<evidence type="ECO:0000256" key="7">
    <source>
        <dbReference type="ARBA" id="ARBA00023242"/>
    </source>
</evidence>
<dbReference type="PANTHER" id="PTHR14057">
    <property type="entry name" value="TRANSCRIPTION FACTOR ONECUT"/>
    <property type="match status" value="1"/>
</dbReference>
<accession>A8XVQ7</accession>
<keyword evidence="15" id="KW-1185">Reference proteome</keyword>
<keyword evidence="5 8" id="KW-0371">Homeobox</keyword>
<dbReference type="SMART" id="SM00389">
    <property type="entry name" value="HOX"/>
    <property type="match status" value="1"/>
</dbReference>
<evidence type="ECO:0000313" key="14">
    <source>
        <dbReference type="EMBL" id="CAP36726.2"/>
    </source>
</evidence>
<dbReference type="WormBase" id="CBG19489">
    <property type="protein sequence ID" value="CBP19637"/>
    <property type="gene ID" value="WBGene00038697"/>
</dbReference>
<dbReference type="InterPro" id="IPR051649">
    <property type="entry name" value="CUT_Homeobox"/>
</dbReference>
<evidence type="ECO:0000256" key="4">
    <source>
        <dbReference type="ARBA" id="ARBA00023125"/>
    </source>
</evidence>
<dbReference type="InterPro" id="IPR010982">
    <property type="entry name" value="Lambda_DNA-bd_dom_sf"/>
</dbReference>
<evidence type="ECO:0000256" key="9">
    <source>
        <dbReference type="RuleBase" id="RU000682"/>
    </source>
</evidence>
<keyword evidence="3 10" id="KW-0805">Transcription regulation</keyword>
<dbReference type="GeneID" id="8588810"/>
<dbReference type="EMBL" id="HE601321">
    <property type="protein sequence ID" value="CAP36726.2"/>
    <property type="molecule type" value="Genomic_DNA"/>
</dbReference>
<keyword evidence="4 8" id="KW-0238">DNA-binding</keyword>
<reference evidence="14 15" key="1">
    <citation type="journal article" date="2003" name="PLoS Biol.">
        <title>The genome sequence of Caenorhabditis briggsae: a platform for comparative genomics.</title>
        <authorList>
            <person name="Stein L.D."/>
            <person name="Bao Z."/>
            <person name="Blasiar D."/>
            <person name="Blumenthal T."/>
            <person name="Brent M.R."/>
            <person name="Chen N."/>
            <person name="Chinwalla A."/>
            <person name="Clarke L."/>
            <person name="Clee C."/>
            <person name="Coghlan A."/>
            <person name="Coulson A."/>
            <person name="D'Eustachio P."/>
            <person name="Fitch D.H."/>
            <person name="Fulton L.A."/>
            <person name="Fulton R.E."/>
            <person name="Griffiths-Jones S."/>
            <person name="Harris T.W."/>
            <person name="Hillier L.W."/>
            <person name="Kamath R."/>
            <person name="Kuwabara P.E."/>
            <person name="Mardis E.R."/>
            <person name="Marra M.A."/>
            <person name="Miner T.L."/>
            <person name="Minx P."/>
            <person name="Mullikin J.C."/>
            <person name="Plumb R.W."/>
            <person name="Rogers J."/>
            <person name="Schein J.E."/>
            <person name="Sohrmann M."/>
            <person name="Spieth J."/>
            <person name="Stajich J.E."/>
            <person name="Wei C."/>
            <person name="Willey D."/>
            <person name="Wilson R.K."/>
            <person name="Durbin R."/>
            <person name="Waterston R.H."/>
        </authorList>
    </citation>
    <scope>NUCLEOTIDE SEQUENCE [LARGE SCALE GENOMIC DNA]</scope>
    <source>
        <strain evidence="14 15">AF16</strain>
    </source>
</reference>
<comment type="similarity">
    <text evidence="2 10">Belongs to the CUT homeobox family.</text>
</comment>
<dbReference type="InterPro" id="IPR009057">
    <property type="entry name" value="Homeodomain-like_sf"/>
</dbReference>
<feature type="domain" description="Homeobox" evidence="12">
    <location>
        <begin position="652"/>
        <end position="712"/>
    </location>
</feature>
<dbReference type="CDD" id="cd00086">
    <property type="entry name" value="homeodomain"/>
    <property type="match status" value="1"/>
</dbReference>
<evidence type="ECO:0000256" key="11">
    <source>
        <dbReference type="SAM" id="MobiDB-lite"/>
    </source>
</evidence>
<evidence type="ECO:0000259" key="13">
    <source>
        <dbReference type="PROSITE" id="PS51042"/>
    </source>
</evidence>
<evidence type="ECO:0000256" key="2">
    <source>
        <dbReference type="ARBA" id="ARBA00008190"/>
    </source>
</evidence>
<dbReference type="PANTHER" id="PTHR14057:SF32">
    <property type="entry name" value="HOMEOBOX PROTEIN CEH-21-RELATED"/>
    <property type="match status" value="1"/>
</dbReference>
<dbReference type="GO" id="GO:0005634">
    <property type="term" value="C:nucleus"/>
    <property type="evidence" value="ECO:0000318"/>
    <property type="project" value="GO_Central"/>
</dbReference>
<dbReference type="eggNOG" id="KOG2252">
    <property type="taxonomic scope" value="Eukaryota"/>
</dbReference>
<name>A8XVQ7_CAEBR</name>
<feature type="domain" description="CUT" evidence="13">
    <location>
        <begin position="168"/>
        <end position="254"/>
    </location>
</feature>
<dbReference type="FunFam" id="1.10.10.60:FF:001037">
    <property type="match status" value="1"/>
</dbReference>
<evidence type="ECO:0000313" key="16">
    <source>
        <dbReference type="WormBase" id="CBG19489"/>
    </source>
</evidence>
<dbReference type="GO" id="GO:0006357">
    <property type="term" value="P:regulation of transcription by RNA polymerase II"/>
    <property type="evidence" value="ECO:0000318"/>
    <property type="project" value="GO_Central"/>
</dbReference>
<feature type="domain" description="CUT" evidence="13">
    <location>
        <begin position="545"/>
        <end position="631"/>
    </location>
</feature>
<organism evidence="14 15">
    <name type="scientific">Caenorhabditis briggsae</name>
    <dbReference type="NCBI Taxonomy" id="6238"/>
    <lineage>
        <taxon>Eukaryota</taxon>
        <taxon>Metazoa</taxon>
        <taxon>Ecdysozoa</taxon>
        <taxon>Nematoda</taxon>
        <taxon>Chromadorea</taxon>
        <taxon>Rhabditida</taxon>
        <taxon>Rhabditina</taxon>
        <taxon>Rhabditomorpha</taxon>
        <taxon>Rhabditoidea</taxon>
        <taxon>Rhabditidae</taxon>
        <taxon>Peloderinae</taxon>
        <taxon>Caenorhabditis</taxon>
    </lineage>
</organism>
<dbReference type="Pfam" id="PF00046">
    <property type="entry name" value="Homeodomain"/>
    <property type="match status" value="1"/>
</dbReference>
<dbReference type="CTD" id="8588810"/>
<dbReference type="RefSeq" id="XP_045096792.1">
    <property type="nucleotide sequence ID" value="XM_045242855.1"/>
</dbReference>
<evidence type="ECO:0000256" key="10">
    <source>
        <dbReference type="RuleBase" id="RU361129"/>
    </source>
</evidence>
<dbReference type="InterPro" id="IPR003350">
    <property type="entry name" value="CUT_dom"/>
</dbReference>
<gene>
    <name evidence="14 16" type="ORF">CBG19489</name>
    <name evidence="14" type="ORF">CBG_19489</name>
</gene>
<reference evidence="14 15" key="2">
    <citation type="journal article" date="2011" name="PLoS Genet.">
        <title>Caenorhabditis briggsae recombinant inbred line genotypes reveal inter-strain incompatibility and the evolution of recombination.</title>
        <authorList>
            <person name="Ross J.A."/>
            <person name="Koboldt D.C."/>
            <person name="Staisch J.E."/>
            <person name="Chamberlin H.M."/>
            <person name="Gupta B.P."/>
            <person name="Miller R.D."/>
            <person name="Baird S.E."/>
            <person name="Haag E.S."/>
        </authorList>
    </citation>
    <scope>NUCLEOTIDE SEQUENCE [LARGE SCALE GENOMIC DNA]</scope>
    <source>
        <strain evidence="14 15">AF16</strain>
    </source>
</reference>
<keyword evidence="7 8" id="KW-0539">Nucleus</keyword>
<comment type="subcellular location">
    <subcellularLocation>
        <location evidence="1 8 9">Nucleus</location>
    </subcellularLocation>
</comment>
<dbReference type="InParanoid" id="A8XVQ7"/>